<dbReference type="InterPro" id="IPR000375">
    <property type="entry name" value="Dynamin_stalk"/>
</dbReference>
<dbReference type="Proteomes" id="UP000807025">
    <property type="component" value="Unassembled WGS sequence"/>
</dbReference>
<evidence type="ECO:0000313" key="2">
    <source>
        <dbReference type="EMBL" id="KAF9496798.1"/>
    </source>
</evidence>
<dbReference type="EMBL" id="MU154549">
    <property type="protein sequence ID" value="KAF9496798.1"/>
    <property type="molecule type" value="Genomic_DNA"/>
</dbReference>
<feature type="domain" description="Dynamin stalk" evidence="1">
    <location>
        <begin position="141"/>
        <end position="260"/>
    </location>
</feature>
<dbReference type="OrthoDB" id="5061070at2759"/>
<name>A0A9P6A133_PLEER</name>
<dbReference type="AlphaFoldDB" id="A0A9P6A133"/>
<reference evidence="2" key="1">
    <citation type="submission" date="2020-11" db="EMBL/GenBank/DDBJ databases">
        <authorList>
            <consortium name="DOE Joint Genome Institute"/>
            <person name="Ahrendt S."/>
            <person name="Riley R."/>
            <person name="Andreopoulos W."/>
            <person name="Labutti K."/>
            <person name="Pangilinan J."/>
            <person name="Ruiz-Duenas F.J."/>
            <person name="Barrasa J.M."/>
            <person name="Sanchez-Garcia M."/>
            <person name="Camarero S."/>
            <person name="Miyauchi S."/>
            <person name="Serrano A."/>
            <person name="Linde D."/>
            <person name="Babiker R."/>
            <person name="Drula E."/>
            <person name="Ayuso-Fernandez I."/>
            <person name="Pacheco R."/>
            <person name="Padilla G."/>
            <person name="Ferreira P."/>
            <person name="Barriuso J."/>
            <person name="Kellner H."/>
            <person name="Castanera R."/>
            <person name="Alfaro M."/>
            <person name="Ramirez L."/>
            <person name="Pisabarro A.G."/>
            <person name="Kuo A."/>
            <person name="Tritt A."/>
            <person name="Lipzen A."/>
            <person name="He G."/>
            <person name="Yan M."/>
            <person name="Ng V."/>
            <person name="Cullen D."/>
            <person name="Martin F."/>
            <person name="Rosso M.-N."/>
            <person name="Henrissat B."/>
            <person name="Hibbett D."/>
            <person name="Martinez A.T."/>
            <person name="Grigoriev I.V."/>
        </authorList>
    </citation>
    <scope>NUCLEOTIDE SEQUENCE</scope>
    <source>
        <strain evidence="2">ATCC 90797</strain>
    </source>
</reference>
<gene>
    <name evidence="2" type="ORF">BDN71DRAFT_1505469</name>
</gene>
<dbReference type="Gene3D" id="3.40.50.300">
    <property type="entry name" value="P-loop containing nucleotide triphosphate hydrolases"/>
    <property type="match status" value="2"/>
</dbReference>
<comment type="caution">
    <text evidence="2">The sequence shown here is derived from an EMBL/GenBank/DDBJ whole genome shotgun (WGS) entry which is preliminary data.</text>
</comment>
<dbReference type="InterPro" id="IPR027417">
    <property type="entry name" value="P-loop_NTPase"/>
</dbReference>
<dbReference type="Pfam" id="PF01031">
    <property type="entry name" value="Dynamin_M"/>
    <property type="match status" value="1"/>
</dbReference>
<evidence type="ECO:0000313" key="3">
    <source>
        <dbReference type="Proteomes" id="UP000807025"/>
    </source>
</evidence>
<sequence length="267" mass="30154">MQDLHSPEEPWSCQISIRLEFDQGGKKTERTKELPFGPRIGEASKGEVEIALRKAQYCNLNPGVAFQDVIDMDIQEFKQACQTEDPPPFSRNVVCIDLQGPDMVDFSFIDLPGDGRRSHQWKLFHSRNTFPMTEGRSRHKLVHGYYCARQLDDAQRAPSVSPTEARKLEKEFFKKTHPWNLSTSQDRFGTDQLISTVSYLLIGIINDSALGFRTEIAGMLQTVNAQLTSLPPAITIEPATYTLQEISSFSDNVRQYVTGLQGKEALL</sequence>
<organism evidence="2 3">
    <name type="scientific">Pleurotus eryngii</name>
    <name type="common">Boletus of the steppes</name>
    <dbReference type="NCBI Taxonomy" id="5323"/>
    <lineage>
        <taxon>Eukaryota</taxon>
        <taxon>Fungi</taxon>
        <taxon>Dikarya</taxon>
        <taxon>Basidiomycota</taxon>
        <taxon>Agaricomycotina</taxon>
        <taxon>Agaricomycetes</taxon>
        <taxon>Agaricomycetidae</taxon>
        <taxon>Agaricales</taxon>
        <taxon>Pleurotineae</taxon>
        <taxon>Pleurotaceae</taxon>
        <taxon>Pleurotus</taxon>
    </lineage>
</organism>
<proteinExistence type="predicted"/>
<protein>
    <recommendedName>
        <fullName evidence="1">Dynamin stalk domain-containing protein</fullName>
    </recommendedName>
</protein>
<accession>A0A9P6A133</accession>
<keyword evidence="3" id="KW-1185">Reference proteome</keyword>
<evidence type="ECO:0000259" key="1">
    <source>
        <dbReference type="Pfam" id="PF01031"/>
    </source>
</evidence>